<keyword evidence="1" id="KW-1133">Transmembrane helix</keyword>
<gene>
    <name evidence="2" type="ORF">PsAD2_02694</name>
</gene>
<name>A0A165XR57_9HYPH</name>
<protein>
    <recommendedName>
        <fullName evidence="4">DUF3429 domain-containing protein</fullName>
    </recommendedName>
</protein>
<evidence type="ECO:0000313" key="2">
    <source>
        <dbReference type="EMBL" id="KZL17961.1"/>
    </source>
</evidence>
<dbReference type="OrthoDB" id="5297436at2"/>
<evidence type="ECO:0000313" key="3">
    <source>
        <dbReference type="Proteomes" id="UP000076577"/>
    </source>
</evidence>
<organism evidence="2 3">
    <name type="scientific">Pseudovibrio axinellae</name>
    <dbReference type="NCBI Taxonomy" id="989403"/>
    <lineage>
        <taxon>Bacteria</taxon>
        <taxon>Pseudomonadati</taxon>
        <taxon>Pseudomonadota</taxon>
        <taxon>Alphaproteobacteria</taxon>
        <taxon>Hyphomicrobiales</taxon>
        <taxon>Stappiaceae</taxon>
        <taxon>Pseudovibrio</taxon>
    </lineage>
</organism>
<keyword evidence="3" id="KW-1185">Reference proteome</keyword>
<feature type="transmembrane region" description="Helical" evidence="1">
    <location>
        <begin position="70"/>
        <end position="89"/>
    </location>
</feature>
<dbReference type="RefSeq" id="WP_074882126.1">
    <property type="nucleotide sequence ID" value="NZ_FOFM01000006.1"/>
</dbReference>
<dbReference type="STRING" id="989403.SAMN05421798_106286"/>
<evidence type="ECO:0008006" key="4">
    <source>
        <dbReference type="Google" id="ProtNLM"/>
    </source>
</evidence>
<feature type="transmembrane region" description="Helical" evidence="1">
    <location>
        <begin position="95"/>
        <end position="114"/>
    </location>
</feature>
<sequence>MTRELPALYSCLALAGTLPFIAGAVGLSAGYTFLPIIGATVIAVSLYALVILSFMAGIHWGMFFIAPHPSLGWLLIWSNFVALAGWFLFLFTAPVIFFLGVIILFSATMLVDFLLHNLGIISRNYLGLRVLTTIITLIALIAITLKL</sequence>
<feature type="transmembrane region" description="Helical" evidence="1">
    <location>
        <begin position="36"/>
        <end position="58"/>
    </location>
</feature>
<dbReference type="Pfam" id="PF11911">
    <property type="entry name" value="DUF3429"/>
    <property type="match status" value="1"/>
</dbReference>
<accession>A0A165XR57</accession>
<dbReference type="InterPro" id="IPR021836">
    <property type="entry name" value="DUF3429"/>
</dbReference>
<comment type="caution">
    <text evidence="2">The sequence shown here is derived from an EMBL/GenBank/DDBJ whole genome shotgun (WGS) entry which is preliminary data.</text>
</comment>
<proteinExistence type="predicted"/>
<dbReference type="AlphaFoldDB" id="A0A165XR57"/>
<feature type="transmembrane region" description="Helical" evidence="1">
    <location>
        <begin position="126"/>
        <end position="145"/>
    </location>
</feature>
<reference evidence="2 3" key="1">
    <citation type="journal article" date="2016" name="Front. Microbiol.">
        <title>Comparative Genomic Analysis Reveals a Diverse Repertoire of Genes Involved in Prokaryote-Eukaryote Interactions within the Pseudovibrio Genus.</title>
        <authorList>
            <person name="Romano S."/>
            <person name="Fernandez-Guerra A."/>
            <person name="Reen F.J."/>
            <person name="Glockner F.O."/>
            <person name="Crowley S.P."/>
            <person name="O'Sullivan O."/>
            <person name="Cotter P.D."/>
            <person name="Adams C."/>
            <person name="Dobson A.D."/>
            <person name="O'Gara F."/>
        </authorList>
    </citation>
    <scope>NUCLEOTIDE SEQUENCE [LARGE SCALE GENOMIC DNA]</scope>
    <source>
        <strain evidence="2 3">Ad2</strain>
    </source>
</reference>
<keyword evidence="1" id="KW-0812">Transmembrane</keyword>
<evidence type="ECO:0000256" key="1">
    <source>
        <dbReference type="SAM" id="Phobius"/>
    </source>
</evidence>
<dbReference type="Proteomes" id="UP000076577">
    <property type="component" value="Unassembled WGS sequence"/>
</dbReference>
<dbReference type="EMBL" id="LMCB01000024">
    <property type="protein sequence ID" value="KZL17961.1"/>
    <property type="molecule type" value="Genomic_DNA"/>
</dbReference>
<dbReference type="PATRIC" id="fig|989403.3.peg.2889"/>
<keyword evidence="1" id="KW-0472">Membrane</keyword>